<dbReference type="PROSITE" id="PS51186">
    <property type="entry name" value="GNAT"/>
    <property type="match status" value="1"/>
</dbReference>
<dbReference type="EMBL" id="MU005616">
    <property type="protein sequence ID" value="KAF2677976.1"/>
    <property type="molecule type" value="Genomic_DNA"/>
</dbReference>
<dbReference type="SUPFAM" id="SSF55729">
    <property type="entry name" value="Acyl-CoA N-acyltransferases (Nat)"/>
    <property type="match status" value="1"/>
</dbReference>
<reference evidence="2" key="1">
    <citation type="journal article" date="2020" name="Stud. Mycol.">
        <title>101 Dothideomycetes genomes: a test case for predicting lifestyles and emergence of pathogens.</title>
        <authorList>
            <person name="Haridas S."/>
            <person name="Albert R."/>
            <person name="Binder M."/>
            <person name="Bloem J."/>
            <person name="Labutti K."/>
            <person name="Salamov A."/>
            <person name="Andreopoulos B."/>
            <person name="Baker S."/>
            <person name="Barry K."/>
            <person name="Bills G."/>
            <person name="Bluhm B."/>
            <person name="Cannon C."/>
            <person name="Castanera R."/>
            <person name="Culley D."/>
            <person name="Daum C."/>
            <person name="Ezra D."/>
            <person name="Gonzalez J."/>
            <person name="Henrissat B."/>
            <person name="Kuo A."/>
            <person name="Liang C."/>
            <person name="Lipzen A."/>
            <person name="Lutzoni F."/>
            <person name="Magnuson J."/>
            <person name="Mondo S."/>
            <person name="Nolan M."/>
            <person name="Ohm R."/>
            <person name="Pangilinan J."/>
            <person name="Park H.-J."/>
            <person name="Ramirez L."/>
            <person name="Alfaro M."/>
            <person name="Sun H."/>
            <person name="Tritt A."/>
            <person name="Yoshinaga Y."/>
            <person name="Zwiers L.-H."/>
            <person name="Turgeon B."/>
            <person name="Goodwin S."/>
            <person name="Spatafora J."/>
            <person name="Crous P."/>
            <person name="Grigoriev I."/>
        </authorList>
    </citation>
    <scope>NUCLEOTIDE SEQUENCE</scope>
    <source>
        <strain evidence="2">CBS 122367</strain>
    </source>
</reference>
<proteinExistence type="predicted"/>
<dbReference type="GO" id="GO:0016747">
    <property type="term" value="F:acyltransferase activity, transferring groups other than amino-acyl groups"/>
    <property type="evidence" value="ECO:0007669"/>
    <property type="project" value="InterPro"/>
</dbReference>
<dbReference type="InterPro" id="IPR000182">
    <property type="entry name" value="GNAT_dom"/>
</dbReference>
<evidence type="ECO:0000313" key="2">
    <source>
        <dbReference type="EMBL" id="KAF2677976.1"/>
    </source>
</evidence>
<dbReference type="Pfam" id="PF00583">
    <property type="entry name" value="Acetyltransf_1"/>
    <property type="match status" value="1"/>
</dbReference>
<name>A0A6G1IIB4_9PLEO</name>
<accession>A0A6G1IIB4</accession>
<feature type="domain" description="N-acetyltransferase" evidence="1">
    <location>
        <begin position="90"/>
        <end position="218"/>
    </location>
</feature>
<dbReference type="Gene3D" id="3.40.630.30">
    <property type="match status" value="1"/>
</dbReference>
<dbReference type="PANTHER" id="PTHR42791">
    <property type="entry name" value="GNAT FAMILY ACETYLTRANSFERASE"/>
    <property type="match status" value="1"/>
</dbReference>
<dbReference type="CDD" id="cd04301">
    <property type="entry name" value="NAT_SF"/>
    <property type="match status" value="1"/>
</dbReference>
<dbReference type="AlphaFoldDB" id="A0A6G1IIB4"/>
<dbReference type="InterPro" id="IPR052523">
    <property type="entry name" value="Trichothecene_AcTrans"/>
</dbReference>
<dbReference type="PANTHER" id="PTHR42791:SF14">
    <property type="entry name" value="N-ACETYLTRANSFERASE DOMAIN-CONTAINING PROTEIN"/>
    <property type="match status" value="1"/>
</dbReference>
<gene>
    <name evidence="2" type="ORF">K458DRAFT_349335</name>
</gene>
<evidence type="ECO:0000313" key="3">
    <source>
        <dbReference type="Proteomes" id="UP000799291"/>
    </source>
</evidence>
<evidence type="ECO:0000259" key="1">
    <source>
        <dbReference type="PROSITE" id="PS51186"/>
    </source>
</evidence>
<dbReference type="Proteomes" id="UP000799291">
    <property type="component" value="Unassembled WGS sequence"/>
</dbReference>
<organism evidence="2 3">
    <name type="scientific">Lentithecium fluviatile CBS 122367</name>
    <dbReference type="NCBI Taxonomy" id="1168545"/>
    <lineage>
        <taxon>Eukaryota</taxon>
        <taxon>Fungi</taxon>
        <taxon>Dikarya</taxon>
        <taxon>Ascomycota</taxon>
        <taxon>Pezizomycotina</taxon>
        <taxon>Dothideomycetes</taxon>
        <taxon>Pleosporomycetidae</taxon>
        <taxon>Pleosporales</taxon>
        <taxon>Massarineae</taxon>
        <taxon>Lentitheciaceae</taxon>
        <taxon>Lentithecium</taxon>
    </lineage>
</organism>
<keyword evidence="3" id="KW-1185">Reference proteome</keyword>
<protein>
    <recommendedName>
        <fullName evidence="1">N-acetyltransferase domain-containing protein</fullName>
    </recommendedName>
</protein>
<dbReference type="OrthoDB" id="4738875at2759"/>
<sequence length="225" mass="25063">MTDAASNIGVALLADEEIPTAFQILSKSFGHDAPFVNNYFPAHDTPAGQTEGSKRLAAWKHGSPASTFLKAVLSTGEDNKECIIGFAVWTHIKQAPPAELSKVENADVWPDEDDREYMTRLWSEYVIPRTRAVEESQGNGVYVLELLAVHPDHQRLGVGAALVKWGTRAADEKRLKSVVEGTPVARRLYEQCGMRAQIEEMRFNVGEGFSTREKPRLIFLVREPK</sequence>
<dbReference type="InterPro" id="IPR016181">
    <property type="entry name" value="Acyl_CoA_acyltransferase"/>
</dbReference>